<dbReference type="KEGG" id="tsph:KIH39_15640"/>
<protein>
    <submittedName>
        <fullName evidence="3">DUF3854 domain-containing protein</fullName>
    </submittedName>
</protein>
<dbReference type="RefSeq" id="WP_213494161.1">
    <property type="nucleotide sequence ID" value="NZ_CP074694.1"/>
</dbReference>
<evidence type="ECO:0000313" key="3">
    <source>
        <dbReference type="EMBL" id="QVL30284.1"/>
    </source>
</evidence>
<feature type="region of interest" description="Disordered" evidence="1">
    <location>
        <begin position="373"/>
        <end position="402"/>
    </location>
</feature>
<evidence type="ECO:0000313" key="4">
    <source>
        <dbReference type="Proteomes" id="UP000676194"/>
    </source>
</evidence>
<accession>A0A8E6B2M9</accession>
<evidence type="ECO:0000259" key="2">
    <source>
        <dbReference type="Pfam" id="PF12965"/>
    </source>
</evidence>
<dbReference type="Proteomes" id="UP000676194">
    <property type="component" value="Chromosome"/>
</dbReference>
<organism evidence="3 4">
    <name type="scientific">Telmatocola sphagniphila</name>
    <dbReference type="NCBI Taxonomy" id="1123043"/>
    <lineage>
        <taxon>Bacteria</taxon>
        <taxon>Pseudomonadati</taxon>
        <taxon>Planctomycetota</taxon>
        <taxon>Planctomycetia</taxon>
        <taxon>Gemmatales</taxon>
        <taxon>Gemmataceae</taxon>
    </lineage>
</organism>
<evidence type="ECO:0000256" key="1">
    <source>
        <dbReference type="SAM" id="MobiDB-lite"/>
    </source>
</evidence>
<gene>
    <name evidence="3" type="ORF">KIH39_15640</name>
</gene>
<sequence>MSNYLLPHHQAKLQNSGLSPEAISARGYKTLSTKVEVERLSFSRSQATAPALQIPIWNAEGLRTVNQIRPDTPRINREGKSIKYELPLESKVAIDVPPSIREKVLDITQPLLVTEGPIKADAAASKGYAAVSVLGVSGWRADDPFWKIAPLKNRTCYIIFDSDISTNENVKRSALRLAENFRKHGAIPEIVILPHSAQKTKQGLDDYLASGKTDKDLLALDRMEISEIADSEPFNAMAKYKCTKNGLAMLSSNNKEPSWILLTNFIARITAEAEIDDGNSTRLEFEITCELGGETKLCKVQAEEYERMTWVMPHLGAGAIIFAGVMTRDHARAAIQAVSDKIVKRKVIEHLGWRKFGIEWVYFHAGGIIRSNPKSNAQSHDGKSDIENSNENPQNGIPCPNCPTISTVDPLQDVEVRVPKVLSSYRLPEKPKKESLIRDIAKLIELLEDTIPARLWMPLLSAAFRIAIDQVDFSIHLVGVTNSGKTTLTSLFCQFFGPDLHARNLALPFLGVASREMLLYLVDEAANLRNGRP</sequence>
<dbReference type="EMBL" id="CP074694">
    <property type="protein sequence ID" value="QVL30284.1"/>
    <property type="molecule type" value="Genomic_DNA"/>
</dbReference>
<feature type="domain" description="DUF3854" evidence="2">
    <location>
        <begin position="108"/>
        <end position="210"/>
    </location>
</feature>
<name>A0A8E6B2M9_9BACT</name>
<keyword evidence="4" id="KW-1185">Reference proteome</keyword>
<reference evidence="3" key="1">
    <citation type="submission" date="2021-05" db="EMBL/GenBank/DDBJ databases">
        <title>Complete genome sequence of the cellulolytic planctomycete Telmatocola sphagniphila SP2T and characterization of the first cellulase from planctomycetes.</title>
        <authorList>
            <person name="Rakitin A.L."/>
            <person name="Beletsky A.V."/>
            <person name="Naumoff D.G."/>
            <person name="Kulichevskaya I.S."/>
            <person name="Mardanov A.V."/>
            <person name="Ravin N.V."/>
            <person name="Dedysh S.N."/>
        </authorList>
    </citation>
    <scope>NUCLEOTIDE SEQUENCE</scope>
    <source>
        <strain evidence="3">SP2T</strain>
    </source>
</reference>
<dbReference type="Pfam" id="PF12965">
    <property type="entry name" value="DUF3854"/>
    <property type="match status" value="1"/>
</dbReference>
<dbReference type="AlphaFoldDB" id="A0A8E6B2M9"/>
<proteinExistence type="predicted"/>
<dbReference type="InterPro" id="IPR024385">
    <property type="entry name" value="DUF3854"/>
</dbReference>